<proteinExistence type="predicted"/>
<feature type="compositionally biased region" description="Basic residues" evidence="1">
    <location>
        <begin position="54"/>
        <end position="66"/>
    </location>
</feature>
<accession>A0A084SKA7</accession>
<organism evidence="2 3">
    <name type="scientific">Archangium violaceum Cb vi76</name>
    <dbReference type="NCBI Taxonomy" id="1406225"/>
    <lineage>
        <taxon>Bacteria</taxon>
        <taxon>Pseudomonadati</taxon>
        <taxon>Myxococcota</taxon>
        <taxon>Myxococcia</taxon>
        <taxon>Myxococcales</taxon>
        <taxon>Cystobacterineae</taxon>
        <taxon>Archangiaceae</taxon>
        <taxon>Archangium</taxon>
    </lineage>
</organism>
<feature type="compositionally biased region" description="Basic and acidic residues" evidence="1">
    <location>
        <begin position="32"/>
        <end position="41"/>
    </location>
</feature>
<name>A0A084SKA7_9BACT</name>
<gene>
    <name evidence="2" type="ORF">Q664_38155</name>
</gene>
<evidence type="ECO:0000313" key="2">
    <source>
        <dbReference type="EMBL" id="KFA88892.1"/>
    </source>
</evidence>
<evidence type="ECO:0000313" key="3">
    <source>
        <dbReference type="Proteomes" id="UP000028547"/>
    </source>
</evidence>
<dbReference type="RefSeq" id="WP_043407072.1">
    <property type="nucleotide sequence ID" value="NZ_JPMI01000273.1"/>
</dbReference>
<reference evidence="2 3" key="1">
    <citation type="submission" date="2014-07" db="EMBL/GenBank/DDBJ databases">
        <title>Draft Genome Sequence of Gephyronic Acid Producer, Cystobacter violaceus Strain Cb vi76.</title>
        <authorList>
            <person name="Stevens D.C."/>
            <person name="Young J."/>
            <person name="Carmichael R."/>
            <person name="Tan J."/>
            <person name="Taylor R.E."/>
        </authorList>
    </citation>
    <scope>NUCLEOTIDE SEQUENCE [LARGE SCALE GENOMIC DNA]</scope>
    <source>
        <strain evidence="2 3">Cb vi76</strain>
    </source>
</reference>
<sequence length="66" mass="7662">MKKTLLLLPAVFMLLPGCILIRDTHHVHRTKKSEMKSRPDCHPSQYWDGEQCRHKGKGKGARKHDD</sequence>
<evidence type="ECO:0000256" key="1">
    <source>
        <dbReference type="SAM" id="MobiDB-lite"/>
    </source>
</evidence>
<protein>
    <submittedName>
        <fullName evidence="2">Uncharacterized protein</fullName>
    </submittedName>
</protein>
<dbReference type="AlphaFoldDB" id="A0A084SKA7"/>
<comment type="caution">
    <text evidence="2">The sequence shown here is derived from an EMBL/GenBank/DDBJ whole genome shotgun (WGS) entry which is preliminary data.</text>
</comment>
<dbReference type="Proteomes" id="UP000028547">
    <property type="component" value="Unassembled WGS sequence"/>
</dbReference>
<dbReference type="EMBL" id="JPMI01000273">
    <property type="protein sequence ID" value="KFA88892.1"/>
    <property type="molecule type" value="Genomic_DNA"/>
</dbReference>
<feature type="region of interest" description="Disordered" evidence="1">
    <location>
        <begin position="29"/>
        <end position="66"/>
    </location>
</feature>